<reference evidence="3 4" key="1">
    <citation type="submission" date="2017-02" db="EMBL/GenBank/DDBJ databases">
        <authorList>
            <person name="Peterson S.W."/>
        </authorList>
    </citation>
    <scope>NUCLEOTIDE SEQUENCE [LARGE SCALE GENOMIC DNA]</scope>
    <source>
        <strain evidence="3 4">DSM 18034</strain>
    </source>
</reference>
<dbReference type="GO" id="GO:0005737">
    <property type="term" value="C:cytoplasm"/>
    <property type="evidence" value="ECO:0007669"/>
    <property type="project" value="InterPro"/>
</dbReference>
<keyword evidence="2" id="KW-0119">Carbohydrate metabolism</keyword>
<organism evidence="3 4">
    <name type="scientific">Desulfobaculum bizertense DSM 18034</name>
    <dbReference type="NCBI Taxonomy" id="1121442"/>
    <lineage>
        <taxon>Bacteria</taxon>
        <taxon>Pseudomonadati</taxon>
        <taxon>Thermodesulfobacteriota</taxon>
        <taxon>Desulfovibrionia</taxon>
        <taxon>Desulfovibrionales</taxon>
        <taxon>Desulfovibrionaceae</taxon>
        <taxon>Desulfobaculum</taxon>
    </lineage>
</organism>
<keyword evidence="4" id="KW-1185">Reference proteome</keyword>
<dbReference type="SUPFAM" id="SSF53743">
    <property type="entry name" value="FucI/AraA N-terminal and middle domains"/>
    <property type="match status" value="1"/>
</dbReference>
<dbReference type="STRING" id="1121442.SAMN02745702_00764"/>
<dbReference type="PANTHER" id="PTHR36120">
    <property type="entry name" value="FUCOSE ISOMERASE"/>
    <property type="match status" value="1"/>
</dbReference>
<dbReference type="Proteomes" id="UP000189733">
    <property type="component" value="Unassembled WGS sequence"/>
</dbReference>
<dbReference type="InterPro" id="IPR009015">
    <property type="entry name" value="Fucose_isomerase_N/cen_sf"/>
</dbReference>
<dbReference type="OrthoDB" id="9802794at2"/>
<accession>A0A1T4VQC9</accession>
<proteinExistence type="predicted"/>
<dbReference type="EMBL" id="FUYA01000002">
    <property type="protein sequence ID" value="SKA67119.1"/>
    <property type="molecule type" value="Genomic_DNA"/>
</dbReference>
<dbReference type="AlphaFoldDB" id="A0A1T4VQC9"/>
<dbReference type="PANTHER" id="PTHR36120:SF1">
    <property type="entry name" value="L-FUCOSE ISOMERASE C-TERMINAL DOMAIN-CONTAINING PROTEIN"/>
    <property type="match status" value="1"/>
</dbReference>
<protein>
    <recommendedName>
        <fullName evidence="5">L-fucose isomerase</fullName>
    </recommendedName>
</protein>
<evidence type="ECO:0000256" key="1">
    <source>
        <dbReference type="ARBA" id="ARBA00023235"/>
    </source>
</evidence>
<gene>
    <name evidence="3" type="ORF">SAMN02745702_00764</name>
</gene>
<evidence type="ECO:0008006" key="5">
    <source>
        <dbReference type="Google" id="ProtNLM"/>
    </source>
</evidence>
<sequence length="492" mass="56108">MGIKKITDVKLNVKPVFSQLIHRHAYEGPCRLGGPDMLTREFDEHSAASKYESFCTDMKTNLPDCVNVLEPVYAEFYDDFIIPDAPIEEIIAQDSNVDFYLFDGFFQQLFAKEVARRTKKPVGIIGMMAGPDGSAYLRAMGQEAYPFIDRSDLEYTLKLLQVRKAIASTHVLLVNKNQAIADSETSNLTHLEEIKNRLGMRTRYANLEDVLESFEEFEEELTPESERIAKELAEGADAIHMDCEKYTPKDVRFYLTVKKLLEKHDCNAFTIPCPEVCATRYLNNNKFLFCLTHSLLKEDGIPSSCAVDMNAMLCISLLTSLTNKAPHMGNVHPFAKDTFEKSVKSSQSNPKALRIVDDILDMDNIVMMFHAVPTRNMHGLDKQDPYEIRNFTHSGFGTTIRYDYNRDRNETLTMIRFDPLAKKVHLVKSKLIAGAGLDTVGCSTGFFFQVKNVKDFFKKQGYVGHHYTWVFGDYTEEIKDLMEMLDIEVMES</sequence>
<evidence type="ECO:0000256" key="2">
    <source>
        <dbReference type="ARBA" id="ARBA00023277"/>
    </source>
</evidence>
<dbReference type="GO" id="GO:0016861">
    <property type="term" value="F:intramolecular oxidoreductase activity, interconverting aldoses and ketoses"/>
    <property type="evidence" value="ECO:0007669"/>
    <property type="project" value="InterPro"/>
</dbReference>
<evidence type="ECO:0000313" key="3">
    <source>
        <dbReference type="EMBL" id="SKA67119.1"/>
    </source>
</evidence>
<keyword evidence="1" id="KW-0413">Isomerase</keyword>
<name>A0A1T4VQC9_9BACT</name>
<dbReference type="GO" id="GO:0005996">
    <property type="term" value="P:monosaccharide metabolic process"/>
    <property type="evidence" value="ECO:0007669"/>
    <property type="project" value="InterPro"/>
</dbReference>
<evidence type="ECO:0000313" key="4">
    <source>
        <dbReference type="Proteomes" id="UP000189733"/>
    </source>
</evidence>
<dbReference type="RefSeq" id="WP_078684075.1">
    <property type="nucleotide sequence ID" value="NZ_FUYA01000002.1"/>
</dbReference>